<dbReference type="PROSITE" id="PS01034">
    <property type="entry name" value="GH16_1"/>
    <property type="match status" value="1"/>
</dbReference>
<keyword evidence="3" id="KW-0732">Signal</keyword>
<sequence length="204" mass="23583">MRVIKMGRLPLTFCLTFLLMATVTFGAPPKKSIDVPFGRNYFPTWAFDHIKYLNGGSEVHLVLDKHTGSYLFGHFSMHIKMVPGDSAGTVTAFYLSSQNSEHDEIDFEFLGNRTGQPYILQTNVFTGGKGNREQRINLWFDPSKNYHSYSVLWNMHQIQRHWGEVSDPFNQPMKIYSSLWNADDWATRGGFRKPPPECRRDRDI</sequence>
<dbReference type="InterPro" id="IPR044791">
    <property type="entry name" value="Beta-glucanase/XTH"/>
</dbReference>
<accession>A0ABQ8A6U0</accession>
<dbReference type="InterPro" id="IPR008263">
    <property type="entry name" value="GH16_AS"/>
</dbReference>
<reference evidence="5 6" key="1">
    <citation type="submission" date="2021-05" db="EMBL/GenBank/DDBJ databases">
        <title>Genome Assembly of Synthetic Allotetraploid Brassica napus Reveals Homoeologous Exchanges between Subgenomes.</title>
        <authorList>
            <person name="Davis J.T."/>
        </authorList>
    </citation>
    <scope>NUCLEOTIDE SEQUENCE [LARGE SCALE GENOMIC DNA]</scope>
    <source>
        <strain evidence="6">cv. Da-Ae</strain>
        <tissue evidence="5">Seedling</tissue>
    </source>
</reference>
<evidence type="ECO:0000256" key="2">
    <source>
        <dbReference type="ARBA" id="ARBA00023295"/>
    </source>
</evidence>
<dbReference type="EMBL" id="JAGKQM010000013">
    <property type="protein sequence ID" value="KAH0888174.1"/>
    <property type="molecule type" value="Genomic_DNA"/>
</dbReference>
<protein>
    <recommendedName>
        <fullName evidence="4">GH16 domain-containing protein</fullName>
    </recommendedName>
</protein>
<feature type="domain" description="GH16" evidence="4">
    <location>
        <begin position="23"/>
        <end position="204"/>
    </location>
</feature>
<keyword evidence="1" id="KW-0378">Hydrolase</keyword>
<evidence type="ECO:0000259" key="4">
    <source>
        <dbReference type="PROSITE" id="PS51762"/>
    </source>
</evidence>
<gene>
    <name evidence="5" type="ORF">HID58_050603</name>
</gene>
<dbReference type="PANTHER" id="PTHR31062">
    <property type="entry name" value="XYLOGLUCAN ENDOTRANSGLUCOSYLASE/HYDROLASE PROTEIN 8-RELATED"/>
    <property type="match status" value="1"/>
</dbReference>
<evidence type="ECO:0000313" key="6">
    <source>
        <dbReference type="Proteomes" id="UP000824890"/>
    </source>
</evidence>
<keyword evidence="6" id="KW-1185">Reference proteome</keyword>
<evidence type="ECO:0000256" key="3">
    <source>
        <dbReference type="SAM" id="SignalP"/>
    </source>
</evidence>
<dbReference type="Pfam" id="PF00722">
    <property type="entry name" value="Glyco_hydro_16"/>
    <property type="match status" value="1"/>
</dbReference>
<dbReference type="InterPro" id="IPR013320">
    <property type="entry name" value="ConA-like_dom_sf"/>
</dbReference>
<dbReference type="Gene3D" id="2.60.120.200">
    <property type="match status" value="1"/>
</dbReference>
<proteinExistence type="predicted"/>
<evidence type="ECO:0000313" key="5">
    <source>
        <dbReference type="EMBL" id="KAH0888174.1"/>
    </source>
</evidence>
<dbReference type="Proteomes" id="UP000824890">
    <property type="component" value="Unassembled WGS sequence"/>
</dbReference>
<dbReference type="PROSITE" id="PS51762">
    <property type="entry name" value="GH16_2"/>
    <property type="match status" value="1"/>
</dbReference>
<keyword evidence="2" id="KW-0326">Glycosidase</keyword>
<feature type="signal peptide" evidence="3">
    <location>
        <begin position="1"/>
        <end position="26"/>
    </location>
</feature>
<name>A0ABQ8A6U0_BRANA</name>
<organism evidence="5 6">
    <name type="scientific">Brassica napus</name>
    <name type="common">Rape</name>
    <dbReference type="NCBI Taxonomy" id="3708"/>
    <lineage>
        <taxon>Eukaryota</taxon>
        <taxon>Viridiplantae</taxon>
        <taxon>Streptophyta</taxon>
        <taxon>Embryophyta</taxon>
        <taxon>Tracheophyta</taxon>
        <taxon>Spermatophyta</taxon>
        <taxon>Magnoliopsida</taxon>
        <taxon>eudicotyledons</taxon>
        <taxon>Gunneridae</taxon>
        <taxon>Pentapetalae</taxon>
        <taxon>rosids</taxon>
        <taxon>malvids</taxon>
        <taxon>Brassicales</taxon>
        <taxon>Brassicaceae</taxon>
        <taxon>Brassiceae</taxon>
        <taxon>Brassica</taxon>
    </lineage>
</organism>
<evidence type="ECO:0000256" key="1">
    <source>
        <dbReference type="ARBA" id="ARBA00022801"/>
    </source>
</evidence>
<dbReference type="InterPro" id="IPR000757">
    <property type="entry name" value="Beta-glucanase-like"/>
</dbReference>
<feature type="chain" id="PRO_5045796450" description="GH16 domain-containing protein" evidence="3">
    <location>
        <begin position="27"/>
        <end position="204"/>
    </location>
</feature>
<comment type="caution">
    <text evidence="5">The sequence shown here is derived from an EMBL/GenBank/DDBJ whole genome shotgun (WGS) entry which is preliminary data.</text>
</comment>
<dbReference type="SUPFAM" id="SSF49899">
    <property type="entry name" value="Concanavalin A-like lectins/glucanases"/>
    <property type="match status" value="1"/>
</dbReference>